<name>A0A2R8A9N2_9RHOB</name>
<keyword evidence="1" id="KW-1133">Transmembrane helix</keyword>
<keyword evidence="1" id="KW-0472">Membrane</keyword>
<reference evidence="2 3" key="1">
    <citation type="submission" date="2018-03" db="EMBL/GenBank/DDBJ databases">
        <authorList>
            <person name="Keele B.F."/>
        </authorList>
    </citation>
    <scope>NUCLEOTIDE SEQUENCE [LARGE SCALE GENOMIC DNA]</scope>
    <source>
        <strain evidence="2 3">CeCT 8812</strain>
    </source>
</reference>
<dbReference type="AlphaFoldDB" id="A0A2R8A9N2"/>
<keyword evidence="1" id="KW-0812">Transmembrane</keyword>
<dbReference type="EMBL" id="OMKW01000002">
    <property type="protein sequence ID" value="SPF28929.1"/>
    <property type="molecule type" value="Genomic_DNA"/>
</dbReference>
<evidence type="ECO:0000313" key="3">
    <source>
        <dbReference type="Proteomes" id="UP000244932"/>
    </source>
</evidence>
<dbReference type="RefSeq" id="WP_108781670.1">
    <property type="nucleotide sequence ID" value="NZ_OMKW01000002.1"/>
</dbReference>
<proteinExistence type="predicted"/>
<sequence length="72" mass="7791">MSRARIVKLVLQVLACGAALMAFLAIDGLVLPFVGFFGAWIVGSGIANWAFRRLATPEDLQADLRDRADSID</sequence>
<keyword evidence="3" id="KW-1185">Reference proteome</keyword>
<organism evidence="2 3">
    <name type="scientific">Pontivivens insulae</name>
    <dbReference type="NCBI Taxonomy" id="1639689"/>
    <lineage>
        <taxon>Bacteria</taxon>
        <taxon>Pseudomonadati</taxon>
        <taxon>Pseudomonadota</taxon>
        <taxon>Alphaproteobacteria</taxon>
        <taxon>Rhodobacterales</taxon>
        <taxon>Paracoccaceae</taxon>
        <taxon>Pontivivens</taxon>
    </lineage>
</organism>
<evidence type="ECO:0000256" key="1">
    <source>
        <dbReference type="SAM" id="Phobius"/>
    </source>
</evidence>
<gene>
    <name evidence="2" type="ORF">POI8812_01232</name>
</gene>
<feature type="transmembrane region" description="Helical" evidence="1">
    <location>
        <begin position="34"/>
        <end position="51"/>
    </location>
</feature>
<protein>
    <submittedName>
        <fullName evidence="2">Uncharacterized protein</fullName>
    </submittedName>
</protein>
<dbReference type="Proteomes" id="UP000244932">
    <property type="component" value="Unassembled WGS sequence"/>
</dbReference>
<evidence type="ECO:0000313" key="2">
    <source>
        <dbReference type="EMBL" id="SPF28929.1"/>
    </source>
</evidence>
<accession>A0A2R8A9N2</accession>